<proteinExistence type="predicted"/>
<dbReference type="SUPFAM" id="SSF81321">
    <property type="entry name" value="Family A G protein-coupled receptor-like"/>
    <property type="match status" value="1"/>
</dbReference>
<dbReference type="InterPro" id="IPR019425">
    <property type="entry name" value="7TM_GPCR_serpentine_rcpt_Srt"/>
</dbReference>
<evidence type="ECO:0000313" key="3">
    <source>
        <dbReference type="WBParaSite" id="L893_g2435.t1"/>
    </source>
</evidence>
<keyword evidence="1" id="KW-0472">Membrane</keyword>
<dbReference type="WBParaSite" id="L893_g2435.t1">
    <property type="protein sequence ID" value="L893_g2435.t1"/>
    <property type="gene ID" value="L893_g2435"/>
</dbReference>
<feature type="transmembrane region" description="Helical" evidence="1">
    <location>
        <begin position="64"/>
        <end position="86"/>
    </location>
</feature>
<dbReference type="AlphaFoldDB" id="A0A1I7ZAY2"/>
<evidence type="ECO:0000256" key="1">
    <source>
        <dbReference type="SAM" id="Phobius"/>
    </source>
</evidence>
<feature type="transmembrane region" description="Helical" evidence="1">
    <location>
        <begin position="28"/>
        <end position="52"/>
    </location>
</feature>
<accession>A0A1I7ZAY2</accession>
<reference evidence="3" key="1">
    <citation type="submission" date="2016-11" db="UniProtKB">
        <authorList>
            <consortium name="WormBaseParasite"/>
        </authorList>
    </citation>
    <scope>IDENTIFICATION</scope>
</reference>
<dbReference type="Proteomes" id="UP000095287">
    <property type="component" value="Unplaced"/>
</dbReference>
<organism evidence="2 3">
    <name type="scientific">Steinernema glaseri</name>
    <dbReference type="NCBI Taxonomy" id="37863"/>
    <lineage>
        <taxon>Eukaryota</taxon>
        <taxon>Metazoa</taxon>
        <taxon>Ecdysozoa</taxon>
        <taxon>Nematoda</taxon>
        <taxon>Chromadorea</taxon>
        <taxon>Rhabditida</taxon>
        <taxon>Tylenchina</taxon>
        <taxon>Panagrolaimomorpha</taxon>
        <taxon>Strongyloidoidea</taxon>
        <taxon>Steinernematidae</taxon>
        <taxon>Steinernema</taxon>
    </lineage>
</organism>
<keyword evidence="1" id="KW-0812">Transmembrane</keyword>
<keyword evidence="2" id="KW-1185">Reference proteome</keyword>
<keyword evidence="1" id="KW-1133">Transmembrane helix</keyword>
<sequence>MDDLCSSDGRLIIEGLVQPDGSQTRRTVIASIYLIIACISIPICVFDCLAFCRRPHINQSCYKLLAITAALDALNLINNALIPGILSALNVTPCNGGYWTVYFGFYHI</sequence>
<evidence type="ECO:0000313" key="2">
    <source>
        <dbReference type="Proteomes" id="UP000095287"/>
    </source>
</evidence>
<name>A0A1I7ZAY2_9BILA</name>
<dbReference type="Pfam" id="PF10321">
    <property type="entry name" value="7TM_GPCR_Srt"/>
    <property type="match status" value="1"/>
</dbReference>
<protein>
    <submittedName>
        <fullName evidence="3">G_PROTEIN_RECEP_F1_2 domain-containing protein</fullName>
    </submittedName>
</protein>